<evidence type="ECO:0000313" key="3">
    <source>
        <dbReference type="EMBL" id="POI35915.1"/>
    </source>
</evidence>
<organism evidence="3 4">
    <name type="scientific">Bambusicola thoracicus</name>
    <name type="common">Chinese bamboo-partridge</name>
    <name type="synonym">Perdix thoracica</name>
    <dbReference type="NCBI Taxonomy" id="9083"/>
    <lineage>
        <taxon>Eukaryota</taxon>
        <taxon>Metazoa</taxon>
        <taxon>Chordata</taxon>
        <taxon>Craniata</taxon>
        <taxon>Vertebrata</taxon>
        <taxon>Euteleostomi</taxon>
        <taxon>Archelosauria</taxon>
        <taxon>Archosauria</taxon>
        <taxon>Dinosauria</taxon>
        <taxon>Saurischia</taxon>
        <taxon>Theropoda</taxon>
        <taxon>Coelurosauria</taxon>
        <taxon>Aves</taxon>
        <taxon>Neognathae</taxon>
        <taxon>Galloanserae</taxon>
        <taxon>Galliformes</taxon>
        <taxon>Phasianidae</taxon>
        <taxon>Perdicinae</taxon>
        <taxon>Bambusicola</taxon>
    </lineage>
</organism>
<dbReference type="SUPFAM" id="SSF54826">
    <property type="entry name" value="Enolase N-terminal domain-like"/>
    <property type="match status" value="1"/>
</dbReference>
<feature type="domain" description="Enolase N-terminal" evidence="2">
    <location>
        <begin position="58"/>
        <end position="150"/>
    </location>
</feature>
<evidence type="ECO:0000313" key="4">
    <source>
        <dbReference type="Proteomes" id="UP000237246"/>
    </source>
</evidence>
<dbReference type="GO" id="GO:0000015">
    <property type="term" value="C:phosphopyruvate hydratase complex"/>
    <property type="evidence" value="ECO:0007669"/>
    <property type="project" value="InterPro"/>
</dbReference>
<dbReference type="GO" id="GO:0004634">
    <property type="term" value="F:phosphopyruvate hydratase activity"/>
    <property type="evidence" value="ECO:0007669"/>
    <property type="project" value="UniProtKB-EC"/>
</dbReference>
<evidence type="ECO:0000259" key="2">
    <source>
        <dbReference type="SMART" id="SM01193"/>
    </source>
</evidence>
<gene>
    <name evidence="3" type="ORF">CIB84_000333</name>
</gene>
<dbReference type="Pfam" id="PF03952">
    <property type="entry name" value="Enolase_N"/>
    <property type="match status" value="1"/>
</dbReference>
<dbReference type="InterPro" id="IPR029017">
    <property type="entry name" value="Enolase-like_N"/>
</dbReference>
<dbReference type="AlphaFoldDB" id="A0A2P4THT3"/>
<dbReference type="SMART" id="SM01193">
    <property type="entry name" value="Enolase_N"/>
    <property type="match status" value="1"/>
</dbReference>
<name>A0A2P4THT3_BAMTH</name>
<dbReference type="EMBL" id="PPHD01000144">
    <property type="protein sequence ID" value="POI35915.1"/>
    <property type="molecule type" value="Genomic_DNA"/>
</dbReference>
<protein>
    <recommendedName>
        <fullName evidence="2">Enolase N-terminal domain-containing protein</fullName>
    </recommendedName>
</protein>
<comment type="caution">
    <text evidence="3">The sequence shown here is derived from an EMBL/GenBank/DDBJ whole genome shotgun (WGS) entry which is preliminary data.</text>
</comment>
<proteinExistence type="predicted"/>
<sequence length="150" mass="17106">MEADTDVRLRREAAEYYRGHRVPQRMEEALNALFPLRPADLYGELANYFSTFSKAPVVCKLAARKVLDGVGQPTLEVEIYCTVRNYEKRICSAIISSHYQIPENALSETTEADERERNVTTAVEWVNESLSTMLRDLKPTDQCEIDTMLG</sequence>
<reference evidence="3 4" key="1">
    <citation type="submission" date="2018-01" db="EMBL/GenBank/DDBJ databases">
        <title>Comparison of the Chinese Bamboo Partridge and Red Junglefowl genome sequences highlights the importance of demography in genome evolution.</title>
        <authorList>
            <person name="Tiley G.P."/>
            <person name="Kimball R.T."/>
            <person name="Braun E.L."/>
            <person name="Burleigh J.G."/>
        </authorList>
    </citation>
    <scope>NUCLEOTIDE SEQUENCE [LARGE SCALE GENOMIC DNA]</scope>
    <source>
        <strain evidence="3">RTK389</strain>
        <tissue evidence="3">Blood</tissue>
    </source>
</reference>
<dbReference type="InterPro" id="IPR047500">
    <property type="entry name" value="DD_ENO4"/>
</dbReference>
<dbReference type="InterPro" id="IPR020811">
    <property type="entry name" value="Enolase_N"/>
</dbReference>
<dbReference type="Proteomes" id="UP000237246">
    <property type="component" value="Unassembled WGS sequence"/>
</dbReference>
<dbReference type="PANTHER" id="PTHR11902:SF30">
    <property type="entry name" value="ENOLASE 4"/>
    <property type="match status" value="1"/>
</dbReference>
<dbReference type="CDD" id="cd22974">
    <property type="entry name" value="DD_ENO4"/>
    <property type="match status" value="1"/>
</dbReference>
<dbReference type="OrthoDB" id="10009078at2759"/>
<evidence type="ECO:0000256" key="1">
    <source>
        <dbReference type="ARBA" id="ARBA00048333"/>
    </source>
</evidence>
<dbReference type="InterPro" id="IPR000941">
    <property type="entry name" value="Enolase"/>
</dbReference>
<dbReference type="GO" id="GO:0000287">
    <property type="term" value="F:magnesium ion binding"/>
    <property type="evidence" value="ECO:0007669"/>
    <property type="project" value="InterPro"/>
</dbReference>
<keyword evidence="4" id="KW-1185">Reference proteome</keyword>
<dbReference type="PANTHER" id="PTHR11902">
    <property type="entry name" value="ENOLASE"/>
    <property type="match status" value="1"/>
</dbReference>
<dbReference type="GO" id="GO:0006096">
    <property type="term" value="P:glycolytic process"/>
    <property type="evidence" value="ECO:0007669"/>
    <property type="project" value="InterPro"/>
</dbReference>
<accession>A0A2P4THT3</accession>
<comment type="catalytic activity">
    <reaction evidence="1">
        <text>(2R)-2-phosphoglycerate = phosphoenolpyruvate + H2O</text>
        <dbReference type="Rhea" id="RHEA:10164"/>
        <dbReference type="ChEBI" id="CHEBI:15377"/>
        <dbReference type="ChEBI" id="CHEBI:58289"/>
        <dbReference type="ChEBI" id="CHEBI:58702"/>
        <dbReference type="EC" id="4.2.1.11"/>
    </reaction>
</comment>
<dbReference type="Gene3D" id="3.30.390.10">
    <property type="entry name" value="Enolase-like, N-terminal domain"/>
    <property type="match status" value="1"/>
</dbReference>